<name>A0AAV9KWU6_9SOLN</name>
<organism evidence="2 3">
    <name type="scientific">Solanum pinnatisectum</name>
    <name type="common">tansyleaf nightshade</name>
    <dbReference type="NCBI Taxonomy" id="50273"/>
    <lineage>
        <taxon>Eukaryota</taxon>
        <taxon>Viridiplantae</taxon>
        <taxon>Streptophyta</taxon>
        <taxon>Embryophyta</taxon>
        <taxon>Tracheophyta</taxon>
        <taxon>Spermatophyta</taxon>
        <taxon>Magnoliopsida</taxon>
        <taxon>eudicotyledons</taxon>
        <taxon>Gunneridae</taxon>
        <taxon>Pentapetalae</taxon>
        <taxon>asterids</taxon>
        <taxon>lamiids</taxon>
        <taxon>Solanales</taxon>
        <taxon>Solanaceae</taxon>
        <taxon>Solanoideae</taxon>
        <taxon>Solaneae</taxon>
        <taxon>Solanum</taxon>
    </lineage>
</organism>
<sequence>MDISHLIIHSQQIEEDKLKESSREAKREKTGDGDFSYLRSNGHGRSRFQQRFSGQGSSNAPTSKFKKDSVSNLKPKRGNGGGNGSSIPTCQKCGKSHLGKCLMGTDNCYGCGKSGHCLRDFPFDQGTDGRQSPPSDLGSSAPKQN</sequence>
<dbReference type="PANTHER" id="PTHR34482">
    <property type="entry name" value="DNA DAMAGE-INDUCIBLE PROTEIN 1-LIKE"/>
    <property type="match status" value="1"/>
</dbReference>
<dbReference type="AlphaFoldDB" id="A0AAV9KWU6"/>
<feature type="region of interest" description="Disordered" evidence="1">
    <location>
        <begin position="122"/>
        <end position="145"/>
    </location>
</feature>
<reference evidence="2 3" key="1">
    <citation type="submission" date="2023-10" db="EMBL/GenBank/DDBJ databases">
        <title>Genome-Wide Identification Analysis in wild type Solanum Pinnatisectum Reveals Some Genes Defensing Phytophthora Infestans.</title>
        <authorList>
            <person name="Sun C."/>
        </authorList>
    </citation>
    <scope>NUCLEOTIDE SEQUENCE [LARGE SCALE GENOMIC DNA]</scope>
    <source>
        <strain evidence="2">LQN</strain>
        <tissue evidence="2">Leaf</tissue>
    </source>
</reference>
<feature type="compositionally biased region" description="Polar residues" evidence="1">
    <location>
        <begin position="128"/>
        <end position="145"/>
    </location>
</feature>
<keyword evidence="3" id="KW-1185">Reference proteome</keyword>
<evidence type="ECO:0008006" key="4">
    <source>
        <dbReference type="Google" id="ProtNLM"/>
    </source>
</evidence>
<protein>
    <recommendedName>
        <fullName evidence="4">CCHC-type domain-containing protein</fullName>
    </recommendedName>
</protein>
<feature type="compositionally biased region" description="Polar residues" evidence="1">
    <location>
        <begin position="49"/>
        <end position="62"/>
    </location>
</feature>
<feature type="compositionally biased region" description="Basic and acidic residues" evidence="1">
    <location>
        <begin position="12"/>
        <end position="32"/>
    </location>
</feature>
<evidence type="ECO:0000313" key="3">
    <source>
        <dbReference type="Proteomes" id="UP001311915"/>
    </source>
</evidence>
<dbReference type="PANTHER" id="PTHR34482:SF57">
    <property type="entry name" value="RETROTRANSPOSON GAG DOMAIN-CONTAINING PROTEIN"/>
    <property type="match status" value="1"/>
</dbReference>
<accession>A0AAV9KWU6</accession>
<gene>
    <name evidence="2" type="ORF">R3W88_016234</name>
</gene>
<feature type="region of interest" description="Disordered" evidence="1">
    <location>
        <begin position="1"/>
        <end position="89"/>
    </location>
</feature>
<dbReference type="EMBL" id="JAWPEI010000008">
    <property type="protein sequence ID" value="KAK4717896.1"/>
    <property type="molecule type" value="Genomic_DNA"/>
</dbReference>
<proteinExistence type="predicted"/>
<comment type="caution">
    <text evidence="2">The sequence shown here is derived from an EMBL/GenBank/DDBJ whole genome shotgun (WGS) entry which is preliminary data.</text>
</comment>
<dbReference type="Proteomes" id="UP001311915">
    <property type="component" value="Unassembled WGS sequence"/>
</dbReference>
<evidence type="ECO:0000313" key="2">
    <source>
        <dbReference type="EMBL" id="KAK4717896.1"/>
    </source>
</evidence>
<evidence type="ECO:0000256" key="1">
    <source>
        <dbReference type="SAM" id="MobiDB-lite"/>
    </source>
</evidence>